<dbReference type="GO" id="GO:0051301">
    <property type="term" value="P:cell division"/>
    <property type="evidence" value="ECO:0007669"/>
    <property type="project" value="UniProtKB-KW"/>
</dbReference>
<dbReference type="Gene3D" id="1.10.3120.10">
    <property type="entry name" value="Trigger factor, C-terminal domain"/>
    <property type="match status" value="1"/>
</dbReference>
<evidence type="ECO:0000256" key="4">
    <source>
        <dbReference type="ARBA" id="ARBA00022618"/>
    </source>
</evidence>
<evidence type="ECO:0000256" key="6">
    <source>
        <dbReference type="ARBA" id="ARBA00023186"/>
    </source>
</evidence>
<dbReference type="Pfam" id="PF00254">
    <property type="entry name" value="FKBP_C"/>
    <property type="match status" value="1"/>
</dbReference>
<dbReference type="InterPro" id="IPR027304">
    <property type="entry name" value="Trigger_fact/SurA_dom_sf"/>
</dbReference>
<evidence type="ECO:0000256" key="9">
    <source>
        <dbReference type="ARBA" id="ARBA00024849"/>
    </source>
</evidence>
<dbReference type="InterPro" id="IPR005215">
    <property type="entry name" value="Trig_fac"/>
</dbReference>
<dbReference type="RefSeq" id="WP_412109985.1">
    <property type="nucleotide sequence ID" value="NZ_CACRST010000024.1"/>
</dbReference>
<feature type="compositionally biased region" description="Basic and acidic residues" evidence="11">
    <location>
        <begin position="40"/>
        <end position="59"/>
    </location>
</feature>
<dbReference type="GO" id="GO:0003755">
    <property type="term" value="F:peptidyl-prolyl cis-trans isomerase activity"/>
    <property type="evidence" value="ECO:0007669"/>
    <property type="project" value="UniProtKB-KW"/>
</dbReference>
<comment type="function">
    <text evidence="9">Involved in protein export. Acts as a chaperone by maintaining the newly synthesized protein in an open conformation. Functions as a peptidyl-prolyl cis-trans isomerase.</text>
</comment>
<dbReference type="AlphaFoldDB" id="A0A6N2V456"/>
<evidence type="ECO:0000256" key="11">
    <source>
        <dbReference type="SAM" id="MobiDB-lite"/>
    </source>
</evidence>
<feature type="chain" id="PRO_5039387417" description="peptidylprolyl isomerase" evidence="12">
    <location>
        <begin position="21"/>
        <end position="431"/>
    </location>
</feature>
<evidence type="ECO:0000259" key="13">
    <source>
        <dbReference type="PROSITE" id="PS50059"/>
    </source>
</evidence>
<dbReference type="InterPro" id="IPR008880">
    <property type="entry name" value="Trigger_fac_C"/>
</dbReference>
<gene>
    <name evidence="14" type="primary">tig_2</name>
    <name evidence="14" type="ORF">BGLFYP119_02438</name>
</gene>
<dbReference type="EC" id="5.2.1.8" evidence="10"/>
<keyword evidence="12" id="KW-0732">Signal</keyword>
<dbReference type="InterPro" id="IPR001179">
    <property type="entry name" value="PPIase_FKBP_dom"/>
</dbReference>
<dbReference type="GO" id="GO:0006457">
    <property type="term" value="P:protein folding"/>
    <property type="evidence" value="ECO:0007669"/>
    <property type="project" value="InterPro"/>
</dbReference>
<evidence type="ECO:0000256" key="1">
    <source>
        <dbReference type="ARBA" id="ARBA00000971"/>
    </source>
</evidence>
<feature type="domain" description="PPIase FKBP-type" evidence="13">
    <location>
        <begin position="117"/>
        <end position="177"/>
    </location>
</feature>
<evidence type="ECO:0000256" key="8">
    <source>
        <dbReference type="ARBA" id="ARBA00023306"/>
    </source>
</evidence>
<comment type="similarity">
    <text evidence="3">Belongs to the FKBP-type PPIase family. Tig subfamily.</text>
</comment>
<feature type="compositionally biased region" description="Basic and acidic residues" evidence="11">
    <location>
        <begin position="22"/>
        <end position="32"/>
    </location>
</feature>
<dbReference type="Gene3D" id="3.10.50.40">
    <property type="match status" value="1"/>
</dbReference>
<sequence>MKKKAVIAMLVMCMALSAAACGEKKTSEETKSGTESSAAESKEKAENTDNKREDSKKSEVRLVSVKDLSKYIKVGQYKDLSLNRVLVPVVPEEVEAEIDYRLQEMAEEVSGATAEEGDQVRINFSGTIDGKSFDGGTEEDYDIVVGESGIADGFDDGIIGMKKGDTKEITVTFPEDYYDSELVGKTAVYQVTVQKISRVPELTDEWVAANTDSKTADEYKAAVTKELEANAEEMAQYQLYGDAWYAVLENSEVLEYPKEDVEKASEAYKKMYEQYLDQAQMDMSEFLRSQGLSEEEYEAECKVYAEEKVKQNLIVQYILDEEGLSLDDEEAKKLQEDMLKQYGAADFAELTELYGQTEVDESLALLRVEKFIVDQAQINEKVGEGDDLAENEDAYTEDAYDTQDSMEADAESDAEVENGEPEEEDALVVEE</sequence>
<keyword evidence="7 10" id="KW-0413">Isomerase</keyword>
<dbReference type="EMBL" id="CACRST010000024">
    <property type="protein sequence ID" value="VYT24780.1"/>
    <property type="molecule type" value="Genomic_DNA"/>
</dbReference>
<accession>A0A6N2V456</accession>
<keyword evidence="4" id="KW-0132">Cell division</keyword>
<name>A0A6N2V456_9FIRM</name>
<evidence type="ECO:0000256" key="12">
    <source>
        <dbReference type="SAM" id="SignalP"/>
    </source>
</evidence>
<evidence type="ECO:0000256" key="10">
    <source>
        <dbReference type="PROSITE-ProRule" id="PRU00277"/>
    </source>
</evidence>
<protein>
    <recommendedName>
        <fullName evidence="10">peptidylprolyl isomerase</fullName>
        <ecNumber evidence="10">5.2.1.8</ecNumber>
    </recommendedName>
</protein>
<evidence type="ECO:0000256" key="3">
    <source>
        <dbReference type="ARBA" id="ARBA00005464"/>
    </source>
</evidence>
<proteinExistence type="inferred from homology"/>
<dbReference type="PROSITE" id="PS51257">
    <property type="entry name" value="PROKAR_LIPOPROTEIN"/>
    <property type="match status" value="1"/>
</dbReference>
<dbReference type="PROSITE" id="PS50059">
    <property type="entry name" value="FKBP_PPIASE"/>
    <property type="match status" value="1"/>
</dbReference>
<feature type="region of interest" description="Disordered" evidence="11">
    <location>
        <begin position="20"/>
        <end position="59"/>
    </location>
</feature>
<keyword evidence="5 10" id="KW-0697">Rotamase</keyword>
<feature type="region of interest" description="Disordered" evidence="11">
    <location>
        <begin position="381"/>
        <end position="431"/>
    </location>
</feature>
<dbReference type="PIRSF" id="PIRSF003095">
    <property type="entry name" value="Trigger_factor"/>
    <property type="match status" value="1"/>
</dbReference>
<organism evidence="14">
    <name type="scientific">Blautia glucerasea</name>
    <dbReference type="NCBI Taxonomy" id="536633"/>
    <lineage>
        <taxon>Bacteria</taxon>
        <taxon>Bacillati</taxon>
        <taxon>Bacillota</taxon>
        <taxon>Clostridia</taxon>
        <taxon>Lachnospirales</taxon>
        <taxon>Lachnospiraceae</taxon>
        <taxon>Blautia</taxon>
    </lineage>
</organism>
<keyword evidence="6" id="KW-0143">Chaperone</keyword>
<dbReference type="SUPFAM" id="SSF54534">
    <property type="entry name" value="FKBP-like"/>
    <property type="match status" value="1"/>
</dbReference>
<comment type="catalytic activity">
    <reaction evidence="1 10">
        <text>[protein]-peptidylproline (omega=180) = [protein]-peptidylproline (omega=0)</text>
        <dbReference type="Rhea" id="RHEA:16237"/>
        <dbReference type="Rhea" id="RHEA-COMP:10747"/>
        <dbReference type="Rhea" id="RHEA-COMP:10748"/>
        <dbReference type="ChEBI" id="CHEBI:83833"/>
        <dbReference type="ChEBI" id="CHEBI:83834"/>
        <dbReference type="EC" id="5.2.1.8"/>
    </reaction>
</comment>
<dbReference type="InterPro" id="IPR046357">
    <property type="entry name" value="PPIase_dom_sf"/>
</dbReference>
<dbReference type="NCBIfam" id="TIGR00115">
    <property type="entry name" value="tig"/>
    <property type="match status" value="1"/>
</dbReference>
<reference evidence="14" key="1">
    <citation type="submission" date="2019-11" db="EMBL/GenBank/DDBJ databases">
        <authorList>
            <person name="Feng L."/>
        </authorList>
    </citation>
    <scope>NUCLEOTIDE SEQUENCE</scope>
    <source>
        <strain evidence="14">BgluceraseaLFYP119</strain>
    </source>
</reference>
<feature type="signal peptide" evidence="12">
    <location>
        <begin position="1"/>
        <end position="20"/>
    </location>
</feature>
<dbReference type="FunFam" id="3.10.50.40:FF:000001">
    <property type="entry name" value="Trigger factor"/>
    <property type="match status" value="1"/>
</dbReference>
<dbReference type="GO" id="GO:0015031">
    <property type="term" value="P:protein transport"/>
    <property type="evidence" value="ECO:0007669"/>
    <property type="project" value="InterPro"/>
</dbReference>
<keyword evidence="8" id="KW-0131">Cell cycle</keyword>
<dbReference type="GO" id="GO:0005737">
    <property type="term" value="C:cytoplasm"/>
    <property type="evidence" value="ECO:0007669"/>
    <property type="project" value="UniProtKB-SubCell"/>
</dbReference>
<evidence type="ECO:0000256" key="7">
    <source>
        <dbReference type="ARBA" id="ARBA00023235"/>
    </source>
</evidence>
<evidence type="ECO:0000256" key="2">
    <source>
        <dbReference type="ARBA" id="ARBA00004496"/>
    </source>
</evidence>
<feature type="compositionally biased region" description="Acidic residues" evidence="11">
    <location>
        <begin position="385"/>
        <end position="431"/>
    </location>
</feature>
<dbReference type="InterPro" id="IPR037041">
    <property type="entry name" value="Trigger_fac_C_sf"/>
</dbReference>
<evidence type="ECO:0000256" key="5">
    <source>
        <dbReference type="ARBA" id="ARBA00023110"/>
    </source>
</evidence>
<evidence type="ECO:0000313" key="14">
    <source>
        <dbReference type="EMBL" id="VYT24780.1"/>
    </source>
</evidence>
<comment type="subcellular location">
    <subcellularLocation>
        <location evidence="2">Cytoplasm</location>
    </subcellularLocation>
</comment>
<dbReference type="Pfam" id="PF05698">
    <property type="entry name" value="Trigger_C"/>
    <property type="match status" value="1"/>
</dbReference>
<dbReference type="SUPFAM" id="SSF109998">
    <property type="entry name" value="Triger factor/SurA peptide-binding domain-like"/>
    <property type="match status" value="1"/>
</dbReference>